<organism evidence="2 3">
    <name type="scientific">Actinoplanes oblitus</name>
    <dbReference type="NCBI Taxonomy" id="3040509"/>
    <lineage>
        <taxon>Bacteria</taxon>
        <taxon>Bacillati</taxon>
        <taxon>Actinomycetota</taxon>
        <taxon>Actinomycetes</taxon>
        <taxon>Micromonosporales</taxon>
        <taxon>Micromonosporaceae</taxon>
        <taxon>Actinoplanes</taxon>
    </lineage>
</organism>
<dbReference type="RefSeq" id="WP_284920364.1">
    <property type="nucleotide sequence ID" value="NZ_CP126980.1"/>
</dbReference>
<keyword evidence="1" id="KW-0472">Membrane</keyword>
<keyword evidence="1" id="KW-1133">Transmembrane helix</keyword>
<name>A0ABY8WM37_9ACTN</name>
<evidence type="ECO:0000256" key="1">
    <source>
        <dbReference type="SAM" id="Phobius"/>
    </source>
</evidence>
<feature type="transmembrane region" description="Helical" evidence="1">
    <location>
        <begin position="168"/>
        <end position="192"/>
    </location>
</feature>
<protein>
    <submittedName>
        <fullName evidence="2">Uncharacterized protein</fullName>
    </submittedName>
</protein>
<sequence>MTDGGLAGPAWSGFSDAFHRGWQEILVLKLLRNVRRGEPRTWLPWLLASAGPLVLALLLPLLPFGWACSWSSIRWDLLEILALLNGGALAAAALAWSFAMKNGASVDALLSTCAVRDSAMRPVYRAMSVRAQLVLPLGLALIPLGVLLDGLLRGRADLVFCYECLAVAWTLLIVGNDIWWLLVPPLIIIRIAGRDDLNLIWHDPARTPGIRTFAEGYGFSALFLIAGAVFVVLPGVPWHPLFDNAFAKWVYAALLLLSLWIGAMTQTLIYMLTRRKKLAVMRYMEVDQDLLWPQERFMRPARRNTTELADSLTAYAAVAAAPNLPYGSAVVVQYVAAVVGSVVGFILQAR</sequence>
<evidence type="ECO:0000313" key="3">
    <source>
        <dbReference type="Proteomes" id="UP001240150"/>
    </source>
</evidence>
<feature type="transmembrane region" description="Helical" evidence="1">
    <location>
        <begin position="129"/>
        <end position="148"/>
    </location>
</feature>
<feature type="transmembrane region" description="Helical" evidence="1">
    <location>
        <begin position="78"/>
        <end position="99"/>
    </location>
</feature>
<keyword evidence="3" id="KW-1185">Reference proteome</keyword>
<feature type="transmembrane region" description="Helical" evidence="1">
    <location>
        <begin position="42"/>
        <end position="66"/>
    </location>
</feature>
<evidence type="ECO:0000313" key="2">
    <source>
        <dbReference type="EMBL" id="WIM98929.1"/>
    </source>
</evidence>
<feature type="transmembrane region" description="Helical" evidence="1">
    <location>
        <begin position="249"/>
        <end position="272"/>
    </location>
</feature>
<gene>
    <name evidence="2" type="ORF">ACTOB_002551</name>
</gene>
<feature type="transmembrane region" description="Helical" evidence="1">
    <location>
        <begin position="331"/>
        <end position="349"/>
    </location>
</feature>
<feature type="transmembrane region" description="Helical" evidence="1">
    <location>
        <begin position="213"/>
        <end position="237"/>
    </location>
</feature>
<dbReference type="Proteomes" id="UP001240150">
    <property type="component" value="Chromosome"/>
</dbReference>
<proteinExistence type="predicted"/>
<dbReference type="EMBL" id="CP126980">
    <property type="protein sequence ID" value="WIM98929.1"/>
    <property type="molecule type" value="Genomic_DNA"/>
</dbReference>
<reference evidence="2 3" key="1">
    <citation type="submission" date="2023-06" db="EMBL/GenBank/DDBJ databases">
        <authorList>
            <person name="Yushchuk O."/>
            <person name="Binda E."/>
            <person name="Ruckert-Reed C."/>
            <person name="Fedorenko V."/>
            <person name="Kalinowski J."/>
            <person name="Marinelli F."/>
        </authorList>
    </citation>
    <scope>NUCLEOTIDE SEQUENCE [LARGE SCALE GENOMIC DNA]</scope>
    <source>
        <strain evidence="2 3">NRRL 3884</strain>
    </source>
</reference>
<accession>A0ABY8WM37</accession>
<keyword evidence="1" id="KW-0812">Transmembrane</keyword>